<evidence type="ECO:0000256" key="5">
    <source>
        <dbReference type="ARBA" id="ARBA00023242"/>
    </source>
</evidence>
<dbReference type="InterPro" id="IPR007219">
    <property type="entry name" value="XnlR_reg_dom"/>
</dbReference>
<organism evidence="8 9">
    <name type="scientific">Exophiala viscosa</name>
    <dbReference type="NCBI Taxonomy" id="2486360"/>
    <lineage>
        <taxon>Eukaryota</taxon>
        <taxon>Fungi</taxon>
        <taxon>Dikarya</taxon>
        <taxon>Ascomycota</taxon>
        <taxon>Pezizomycotina</taxon>
        <taxon>Eurotiomycetes</taxon>
        <taxon>Chaetothyriomycetidae</taxon>
        <taxon>Chaetothyriales</taxon>
        <taxon>Herpotrichiellaceae</taxon>
        <taxon>Exophiala</taxon>
    </lineage>
</organism>
<dbReference type="GO" id="GO:0008270">
    <property type="term" value="F:zinc ion binding"/>
    <property type="evidence" value="ECO:0007669"/>
    <property type="project" value="InterPro"/>
</dbReference>
<name>A0AAN6IFK9_9EURO</name>
<feature type="compositionally biased region" description="Polar residues" evidence="6">
    <location>
        <begin position="81"/>
        <end position="93"/>
    </location>
</feature>
<dbReference type="PANTHER" id="PTHR47840:SF1">
    <property type="entry name" value="ZN(II)2CYS6 TRANSCRIPTION FACTOR (EUROFUNG)"/>
    <property type="match status" value="1"/>
</dbReference>
<dbReference type="PROSITE" id="PS50048">
    <property type="entry name" value="ZN2_CY6_FUNGAL_2"/>
    <property type="match status" value="1"/>
</dbReference>
<evidence type="ECO:0000256" key="6">
    <source>
        <dbReference type="SAM" id="MobiDB-lite"/>
    </source>
</evidence>
<evidence type="ECO:0000256" key="2">
    <source>
        <dbReference type="ARBA" id="ARBA00023015"/>
    </source>
</evidence>
<dbReference type="InterPro" id="IPR036864">
    <property type="entry name" value="Zn2-C6_fun-type_DNA-bd_sf"/>
</dbReference>
<proteinExistence type="predicted"/>
<keyword evidence="5" id="KW-0539">Nucleus</keyword>
<reference evidence="8" key="1">
    <citation type="journal article" date="2022" name="bioRxiv">
        <title>Deciphering the potential niche of two novel black yeast fungi from a biological soil crust based on their genomes, phenotypes, and melanin regulation.</title>
        <authorList>
            <consortium name="DOE Joint Genome Institute"/>
            <person name="Carr E.C."/>
            <person name="Barton Q."/>
            <person name="Grambo S."/>
            <person name="Sullivan M."/>
            <person name="Renfro C.M."/>
            <person name="Kuo A."/>
            <person name="Pangilinan J."/>
            <person name="Lipzen A."/>
            <person name="Keymanesh K."/>
            <person name="Savage E."/>
            <person name="Barry K."/>
            <person name="Grigoriev I.V."/>
            <person name="Riekhof W.R."/>
            <person name="Harris S.S."/>
        </authorList>
    </citation>
    <scope>NUCLEOTIDE SEQUENCE</scope>
    <source>
        <strain evidence="8">JF 03-4F</strain>
    </source>
</reference>
<dbReference type="CDD" id="cd00067">
    <property type="entry name" value="GAL4"/>
    <property type="match status" value="1"/>
</dbReference>
<dbReference type="AlphaFoldDB" id="A0AAN6IFK9"/>
<feature type="domain" description="Zn(2)-C6 fungal-type" evidence="7">
    <location>
        <begin position="7"/>
        <end position="39"/>
    </location>
</feature>
<accession>A0AAN6IFK9</accession>
<dbReference type="InterPro" id="IPR001138">
    <property type="entry name" value="Zn2Cys6_DnaBD"/>
</dbReference>
<protein>
    <recommendedName>
        <fullName evidence="7">Zn(2)-C6 fungal-type domain-containing protein</fullName>
    </recommendedName>
</protein>
<evidence type="ECO:0000256" key="4">
    <source>
        <dbReference type="ARBA" id="ARBA00023163"/>
    </source>
</evidence>
<dbReference type="GO" id="GO:0006351">
    <property type="term" value="P:DNA-templated transcription"/>
    <property type="evidence" value="ECO:0007669"/>
    <property type="project" value="InterPro"/>
</dbReference>
<dbReference type="GO" id="GO:0003677">
    <property type="term" value="F:DNA binding"/>
    <property type="evidence" value="ECO:0007669"/>
    <property type="project" value="UniProtKB-KW"/>
</dbReference>
<gene>
    <name evidence="8" type="ORF">EDD36DRAFT_380894</name>
</gene>
<dbReference type="SUPFAM" id="SSF57701">
    <property type="entry name" value="Zn2/Cys6 DNA-binding domain"/>
    <property type="match status" value="1"/>
</dbReference>
<evidence type="ECO:0000313" key="8">
    <source>
        <dbReference type="EMBL" id="KAI1615743.1"/>
    </source>
</evidence>
<dbReference type="PROSITE" id="PS00463">
    <property type="entry name" value="ZN2_CY6_FUNGAL_1"/>
    <property type="match status" value="1"/>
</dbReference>
<dbReference type="CDD" id="cd12148">
    <property type="entry name" value="fungal_TF_MHR"/>
    <property type="match status" value="1"/>
</dbReference>
<dbReference type="Gene3D" id="4.10.240.10">
    <property type="entry name" value="Zn(2)-C6 fungal-type DNA-binding domain"/>
    <property type="match status" value="1"/>
</dbReference>
<comment type="caution">
    <text evidence="8">The sequence shown here is derived from an EMBL/GenBank/DDBJ whole genome shotgun (WGS) entry which is preliminary data.</text>
</comment>
<keyword evidence="1" id="KW-0479">Metal-binding</keyword>
<feature type="region of interest" description="Disordered" evidence="6">
    <location>
        <begin position="79"/>
        <end position="108"/>
    </location>
</feature>
<sequence length="648" mass="72860">MRLGTKSCSECRRRRVRCHFSTNDSRTCEACNLHNILCVPQTKKHHDDPEKTVLKRRVGDLEETVRQITDDQFQDLRKQLPNVTEYGSVSSTDRPAPSDLESPDEDSDWNEVEQAPLMSLLQETLKIESGGLPTHSQVGKSNDHQVKTCLSNLSPLLPSLDALTSILKATQDFWPLWPYSPISAAASSDAPNDVDTAKAFIVNSLNSDTRCIIAKALLWLALCFQQVPRGFPPPGDMLPDSPSSLLKHYMHNADLLLSTITETLGNADFVECLLLQFKLYFNMGKPRKAWLSNRRAMNTALLLGFHNVDVSTPKRHKTLWSKIWVTDRQLSVILGLPAAIDNSHPSVSEVQAEAPLEDRLFRELAIASGLIIQRNQNHKSANYATTMEIDHLLEQCKAKMPPEWWDPAPGTPLAVTYTRQSIKLAYYSLCKIVHLPYMLKSATERKFEISRIAALEASRELIKTHRMLRRHSGPESIMICDVLDFQAFSAAVVIVIDLLSMSTTRHVRDEAEDWELIHGVTKDLRNVSKVLNCSVASQAAKVLEWLSQAREGTWSGSRTCIIPYFGRVKIGRQTRGDQMPSNGTGLRASEVQQPASSVEISTNTSTSFSQFSDQEWFSDQELGMDWMSFSDMNESYDWSMLVNTPVPE</sequence>
<dbReference type="Proteomes" id="UP001203852">
    <property type="component" value="Unassembled WGS sequence"/>
</dbReference>
<keyword evidence="4" id="KW-0804">Transcription</keyword>
<dbReference type="PANTHER" id="PTHR47840">
    <property type="entry name" value="ZN(II)2CYS6 TRANSCRIPTION FACTOR (EUROFUNG)-RELATED"/>
    <property type="match status" value="1"/>
</dbReference>
<keyword evidence="3" id="KW-0238">DNA-binding</keyword>
<dbReference type="SMART" id="SM00906">
    <property type="entry name" value="Fungal_trans"/>
    <property type="match status" value="1"/>
</dbReference>
<keyword evidence="2" id="KW-0805">Transcription regulation</keyword>
<keyword evidence="9" id="KW-1185">Reference proteome</keyword>
<evidence type="ECO:0000256" key="1">
    <source>
        <dbReference type="ARBA" id="ARBA00022723"/>
    </source>
</evidence>
<evidence type="ECO:0000259" key="7">
    <source>
        <dbReference type="PROSITE" id="PS50048"/>
    </source>
</evidence>
<dbReference type="EMBL" id="MU404352">
    <property type="protein sequence ID" value="KAI1615743.1"/>
    <property type="molecule type" value="Genomic_DNA"/>
</dbReference>
<evidence type="ECO:0000256" key="3">
    <source>
        <dbReference type="ARBA" id="ARBA00023125"/>
    </source>
</evidence>
<evidence type="ECO:0000313" key="9">
    <source>
        <dbReference type="Proteomes" id="UP001203852"/>
    </source>
</evidence>
<dbReference type="GO" id="GO:0000981">
    <property type="term" value="F:DNA-binding transcription factor activity, RNA polymerase II-specific"/>
    <property type="evidence" value="ECO:0007669"/>
    <property type="project" value="InterPro"/>
</dbReference>